<sequence length="345" mass="37419">MPLRVIEIVTPREDKDEVVKSLEEHRPDEGYVFWASPLDDETALTFRVVLDVQESENVLDKLENLFSWSEKYRIIVFSAEATIPRLKVPVKEEIPVNPNGENAENDAAKRKNRISREELYSDVLDTSVMSKSYVMLVLFSSLVAVIGLMRDNVAVIIGAMVLAPLLGPNVGLSLATTLGDGKLALESSKTLIIGITLAFFISLCAGFSLGLPEISSELMLRSTTSFSDIILAIVSGAAGIISFTLGVPTSLVGVMVALSLLPPLSACGIFLGAGQTTLAAGAGLLFIANIICLNLAGVVTFLLQGIQPLTWWERERAKVTAIRMALLWGLMLAILVLLLYFRIIQ</sequence>
<feature type="transmembrane region" description="Helical" evidence="1">
    <location>
        <begin position="254"/>
        <end position="273"/>
    </location>
</feature>
<keyword evidence="1" id="KW-0472">Membrane</keyword>
<keyword evidence="1" id="KW-1133">Transmembrane helix</keyword>
<keyword evidence="1" id="KW-0812">Transmembrane</keyword>
<dbReference type="AlphaFoldDB" id="A0A1G9JET4"/>
<accession>A0A1G9JET4</accession>
<keyword evidence="3" id="KW-1185">Reference proteome</keyword>
<dbReference type="InterPro" id="IPR005240">
    <property type="entry name" value="DUF389"/>
</dbReference>
<name>A0A1G9JET4_9BACT</name>
<evidence type="ECO:0000256" key="1">
    <source>
        <dbReference type="SAM" id="Phobius"/>
    </source>
</evidence>
<dbReference type="STRING" id="246191.SAMN05660337_2753"/>
<feature type="transmembrane region" description="Helical" evidence="1">
    <location>
        <begin position="324"/>
        <end position="344"/>
    </location>
</feature>
<evidence type="ECO:0000313" key="3">
    <source>
        <dbReference type="Proteomes" id="UP000199053"/>
    </source>
</evidence>
<dbReference type="Pfam" id="PF04087">
    <property type="entry name" value="DUF389"/>
    <property type="match status" value="1"/>
</dbReference>
<dbReference type="NCBIfam" id="TIGR00341">
    <property type="entry name" value="TIGR00341 family protein"/>
    <property type="match status" value="1"/>
</dbReference>
<reference evidence="3" key="1">
    <citation type="submission" date="2016-10" db="EMBL/GenBank/DDBJ databases">
        <authorList>
            <person name="Varghese N."/>
            <person name="Submissions S."/>
        </authorList>
    </citation>
    <scope>NUCLEOTIDE SEQUENCE [LARGE SCALE GENOMIC DNA]</scope>
    <source>
        <strain evidence="3">DSM 16995</strain>
    </source>
</reference>
<feature type="transmembrane region" description="Helical" evidence="1">
    <location>
        <begin position="279"/>
        <end position="303"/>
    </location>
</feature>
<protein>
    <submittedName>
        <fullName evidence="2">TIGR00341 family protein</fullName>
    </submittedName>
</protein>
<dbReference type="RefSeq" id="WP_092162093.1">
    <property type="nucleotide sequence ID" value="NZ_FNGA01000004.1"/>
</dbReference>
<proteinExistence type="predicted"/>
<feature type="transmembrane region" description="Helical" evidence="1">
    <location>
        <begin position="229"/>
        <end position="247"/>
    </location>
</feature>
<gene>
    <name evidence="2" type="ORF">SAMN05660337_2753</name>
</gene>
<dbReference type="Proteomes" id="UP000199053">
    <property type="component" value="Unassembled WGS sequence"/>
</dbReference>
<dbReference type="PANTHER" id="PTHR20992:SF9">
    <property type="entry name" value="AT15442P-RELATED"/>
    <property type="match status" value="1"/>
</dbReference>
<dbReference type="EMBL" id="FNGA01000004">
    <property type="protein sequence ID" value="SDL35624.1"/>
    <property type="molecule type" value="Genomic_DNA"/>
</dbReference>
<feature type="transmembrane region" description="Helical" evidence="1">
    <location>
        <begin position="155"/>
        <end position="178"/>
    </location>
</feature>
<feature type="transmembrane region" description="Helical" evidence="1">
    <location>
        <begin position="133"/>
        <end position="149"/>
    </location>
</feature>
<organism evidence="2 3">
    <name type="scientific">Maridesulfovibrio ferrireducens</name>
    <dbReference type="NCBI Taxonomy" id="246191"/>
    <lineage>
        <taxon>Bacteria</taxon>
        <taxon>Pseudomonadati</taxon>
        <taxon>Thermodesulfobacteriota</taxon>
        <taxon>Desulfovibrionia</taxon>
        <taxon>Desulfovibrionales</taxon>
        <taxon>Desulfovibrionaceae</taxon>
        <taxon>Maridesulfovibrio</taxon>
    </lineage>
</organism>
<feature type="transmembrane region" description="Helical" evidence="1">
    <location>
        <begin position="190"/>
        <end position="209"/>
    </location>
</feature>
<evidence type="ECO:0000313" key="2">
    <source>
        <dbReference type="EMBL" id="SDL35624.1"/>
    </source>
</evidence>
<dbReference type="OrthoDB" id="9790659at2"/>
<dbReference type="PANTHER" id="PTHR20992">
    <property type="entry name" value="AT15442P-RELATED"/>
    <property type="match status" value="1"/>
</dbReference>